<feature type="transmembrane region" description="Helical" evidence="1">
    <location>
        <begin position="188"/>
        <end position="206"/>
    </location>
</feature>
<evidence type="ECO:0000313" key="3">
    <source>
        <dbReference type="Proteomes" id="UP000003100"/>
    </source>
</evidence>
<feature type="transmembrane region" description="Helical" evidence="1">
    <location>
        <begin position="127"/>
        <end position="150"/>
    </location>
</feature>
<feature type="transmembrane region" description="Helical" evidence="1">
    <location>
        <begin position="57"/>
        <end position="78"/>
    </location>
</feature>
<proteinExistence type="predicted"/>
<keyword evidence="3" id="KW-1185">Reference proteome</keyword>
<dbReference type="AlphaFoldDB" id="C0CKN0"/>
<dbReference type="RefSeq" id="WP_005947485.1">
    <property type="nucleotide sequence ID" value="NZ_GG657680.1"/>
</dbReference>
<reference evidence="2 3" key="1">
    <citation type="submission" date="2009-01" db="EMBL/GenBank/DDBJ databases">
        <authorList>
            <person name="Fulton L."/>
            <person name="Clifton S."/>
            <person name="Fulton B."/>
            <person name="Xu J."/>
            <person name="Minx P."/>
            <person name="Pepin K.H."/>
            <person name="Johnson M."/>
            <person name="Bhonagiri V."/>
            <person name="Nash W.E."/>
            <person name="Mardis E.R."/>
            <person name="Wilson R.K."/>
        </authorList>
    </citation>
    <scope>NUCLEOTIDE SEQUENCE [LARGE SCALE GENOMIC DNA]</scope>
    <source>
        <strain evidence="3">DSM 10507 / JCM 14656 / S5a33</strain>
    </source>
</reference>
<organism evidence="2 3">
    <name type="scientific">Blautia hydrogenotrophica (strain DSM 10507 / JCM 14656 / S5a33)</name>
    <name type="common">Ruminococcus hydrogenotrophicus</name>
    <dbReference type="NCBI Taxonomy" id="476272"/>
    <lineage>
        <taxon>Bacteria</taxon>
        <taxon>Bacillati</taxon>
        <taxon>Bacillota</taxon>
        <taxon>Clostridia</taxon>
        <taxon>Lachnospirales</taxon>
        <taxon>Lachnospiraceae</taxon>
        <taxon>Blautia</taxon>
    </lineage>
</organism>
<feature type="transmembrane region" description="Helical" evidence="1">
    <location>
        <begin position="84"/>
        <end position="106"/>
    </location>
</feature>
<dbReference type="HOGENOM" id="CLU_1100419_0_0_9"/>
<keyword evidence="1" id="KW-0812">Transmembrane</keyword>
<feature type="non-terminal residue" evidence="2">
    <location>
        <position position="1"/>
    </location>
</feature>
<protein>
    <submittedName>
        <fullName evidence="2">Uncharacterized protein</fullName>
    </submittedName>
</protein>
<feature type="transmembrane region" description="Helical" evidence="1">
    <location>
        <begin position="212"/>
        <end position="236"/>
    </location>
</feature>
<dbReference type="Proteomes" id="UP000003100">
    <property type="component" value="Unassembled WGS sequence"/>
</dbReference>
<sequence length="252" mass="28319">NSEMKELFLQADRQIRIKEAKKQKVLLLMAEEMEKQRTPIINQREILFRQFLHVDKLFLSIYAVVVCLIVGVLFLLQQTRIDRSTIIISCMIGVSALAFLTVLIIDKLFFGRMAELGASCYFDTKQCVAAYMVIMGSVNLIVFLLIIFYVGNCWDIGIIQLGLYVLTAFLLSNIVAMGILSTKVGRENPFYLLSSGVFLALGYTVFSAVPAAFYVTTLGVWTMACFVLGCLLALLIKKLFIQMEKGEVLCMS</sequence>
<keyword evidence="1" id="KW-0472">Membrane</keyword>
<comment type="caution">
    <text evidence="2">The sequence shown here is derived from an EMBL/GenBank/DDBJ whole genome shotgun (WGS) entry which is preliminary data.</text>
</comment>
<feature type="transmembrane region" description="Helical" evidence="1">
    <location>
        <begin position="156"/>
        <end position="176"/>
    </location>
</feature>
<evidence type="ECO:0000313" key="2">
    <source>
        <dbReference type="EMBL" id="EEG49675.1"/>
    </source>
</evidence>
<dbReference type="eggNOG" id="ENOG50347S0">
    <property type="taxonomic scope" value="Bacteria"/>
</dbReference>
<accession>C0CKN0</accession>
<evidence type="ECO:0000256" key="1">
    <source>
        <dbReference type="SAM" id="Phobius"/>
    </source>
</evidence>
<dbReference type="EMBL" id="ACBZ01000070">
    <property type="protein sequence ID" value="EEG49675.1"/>
    <property type="molecule type" value="Genomic_DNA"/>
</dbReference>
<name>C0CKN0_BLAHS</name>
<dbReference type="PATRIC" id="fig|476272.21.peg.2750"/>
<reference evidence="2 3" key="2">
    <citation type="submission" date="2009-02" db="EMBL/GenBank/DDBJ databases">
        <title>Draft genome sequence of Blautia hydrogenotrophica DSM 10507 (Ruminococcus hydrogenotrophicus DSM 10507).</title>
        <authorList>
            <person name="Sudarsanam P."/>
            <person name="Ley R."/>
            <person name="Guruge J."/>
            <person name="Turnbaugh P.J."/>
            <person name="Mahowald M."/>
            <person name="Liep D."/>
            <person name="Gordon J."/>
        </authorList>
    </citation>
    <scope>NUCLEOTIDE SEQUENCE [LARGE SCALE GENOMIC DNA]</scope>
    <source>
        <strain evidence="3">DSM 10507 / JCM 14656 / S5a33</strain>
    </source>
</reference>
<gene>
    <name evidence="2" type="ORF">RUMHYD_01400</name>
</gene>
<keyword evidence="1" id="KW-1133">Transmembrane helix</keyword>